<feature type="chain" id="PRO_5003257213" evidence="5">
    <location>
        <begin position="23"/>
        <end position="256"/>
    </location>
</feature>
<evidence type="ECO:0000259" key="6">
    <source>
        <dbReference type="PROSITE" id="PS52015"/>
    </source>
</evidence>
<keyword evidence="4" id="KW-0472">Membrane</keyword>
<dbReference type="InterPro" id="IPR037682">
    <property type="entry name" value="TonB_C"/>
</dbReference>
<keyword evidence="5" id="KW-0732">Signal</keyword>
<protein>
    <submittedName>
        <fullName evidence="7">TonB family protein</fullName>
    </submittedName>
</protein>
<dbReference type="EMBL" id="CP002521">
    <property type="protein sequence ID" value="ADX48600.1"/>
    <property type="molecule type" value="Genomic_DNA"/>
</dbReference>
<dbReference type="OrthoDB" id="9792439at2"/>
<dbReference type="AlphaFoldDB" id="F0QBY4"/>
<dbReference type="GeneID" id="34237325"/>
<dbReference type="HOGENOM" id="CLU_1084270_0_0_4"/>
<feature type="domain" description="TonB C-terminal" evidence="6">
    <location>
        <begin position="42"/>
        <end position="133"/>
    </location>
</feature>
<dbReference type="PROSITE" id="PS52015">
    <property type="entry name" value="TONB_CTD"/>
    <property type="match status" value="1"/>
</dbReference>
<accession>F0QBY4</accession>
<dbReference type="GO" id="GO:0016020">
    <property type="term" value="C:membrane"/>
    <property type="evidence" value="ECO:0007669"/>
    <property type="project" value="UniProtKB-SubCell"/>
</dbReference>
<evidence type="ECO:0000256" key="5">
    <source>
        <dbReference type="SAM" id="SignalP"/>
    </source>
</evidence>
<dbReference type="SUPFAM" id="SSF74653">
    <property type="entry name" value="TolA/TonB C-terminal domain"/>
    <property type="match status" value="1"/>
</dbReference>
<evidence type="ECO:0000256" key="3">
    <source>
        <dbReference type="ARBA" id="ARBA00022989"/>
    </source>
</evidence>
<reference evidence="7" key="1">
    <citation type="submission" date="2011-02" db="EMBL/GenBank/DDBJ databases">
        <title>Complete sequence of Acidovorax avenae subsp. avenae ATCC 19860.</title>
        <authorList>
            <consortium name="US DOE Joint Genome Institute"/>
            <person name="Lucas S."/>
            <person name="Copeland A."/>
            <person name="Lapidus A."/>
            <person name="Cheng J.-F."/>
            <person name="Goodwin L."/>
            <person name="Pitluck S."/>
            <person name="Chertkov O."/>
            <person name="Held B."/>
            <person name="Detter J.C."/>
            <person name="Han C."/>
            <person name="Tapia R."/>
            <person name="Land M."/>
            <person name="Hauser L."/>
            <person name="Kyrpides N."/>
            <person name="Ivanova N."/>
            <person name="Ovchinnikova G."/>
            <person name="Pagani I."/>
            <person name="Gordon S."/>
            <person name="Woyke T."/>
        </authorList>
    </citation>
    <scope>NUCLEOTIDE SEQUENCE</scope>
    <source>
        <strain evidence="7">ATCC 19860</strain>
    </source>
</reference>
<dbReference type="Proteomes" id="UP000002482">
    <property type="component" value="Chromosome"/>
</dbReference>
<sequence length="256" mass="27141">MPLSPLLALCGALIATALPANVAAQGYNLFPDTRQAPRRDVQWQPTLIPGTCVRPVYPLNSIRQKEQGRTALTLTVGPDGNVRRTSVSYSSGSARLDLAAQDAMSTCRFQPAHDSTGSPMQSSYSMHYDWRLEDAPPDPWVELKALGGAGFPATGDVAAVAFAGSSVASPAQRAKVLAMVKARATEMAACPSIETAASRIVRDISATAAAGRRSVELWTLAQCGRTMRYVVLMAFPLDAPAFFHAVPLAASEPDPT</sequence>
<dbReference type="NCBIfam" id="TIGR01352">
    <property type="entry name" value="tonB_Cterm"/>
    <property type="match status" value="1"/>
</dbReference>
<dbReference type="KEGG" id="aaa:Acav_4722"/>
<dbReference type="RefSeq" id="WP_013597061.1">
    <property type="nucleotide sequence ID" value="NC_015138.1"/>
</dbReference>
<organism evidence="7 8">
    <name type="scientific">Paracidovorax avenae (strain ATCC 19860 / DSM 7227 / CCUG 15838 / JCM 20985 / LMG 2117 / NCPPB 1011)</name>
    <name type="common">Acidovorax avenae</name>
    <dbReference type="NCBI Taxonomy" id="643561"/>
    <lineage>
        <taxon>Bacteria</taxon>
        <taxon>Pseudomonadati</taxon>
        <taxon>Pseudomonadota</taxon>
        <taxon>Betaproteobacteria</taxon>
        <taxon>Burkholderiales</taxon>
        <taxon>Comamonadaceae</taxon>
        <taxon>Paracidovorax</taxon>
    </lineage>
</organism>
<evidence type="ECO:0000313" key="8">
    <source>
        <dbReference type="Proteomes" id="UP000002482"/>
    </source>
</evidence>
<keyword evidence="3" id="KW-1133">Transmembrane helix</keyword>
<keyword evidence="2" id="KW-0812">Transmembrane</keyword>
<feature type="signal peptide" evidence="5">
    <location>
        <begin position="1"/>
        <end position="22"/>
    </location>
</feature>
<evidence type="ECO:0000256" key="4">
    <source>
        <dbReference type="ARBA" id="ARBA00023136"/>
    </source>
</evidence>
<dbReference type="Gene3D" id="3.30.1150.10">
    <property type="match status" value="1"/>
</dbReference>
<evidence type="ECO:0000256" key="1">
    <source>
        <dbReference type="ARBA" id="ARBA00004167"/>
    </source>
</evidence>
<gene>
    <name evidence="7" type="ordered locus">Acav_4722</name>
</gene>
<dbReference type="GO" id="GO:0055085">
    <property type="term" value="P:transmembrane transport"/>
    <property type="evidence" value="ECO:0007669"/>
    <property type="project" value="InterPro"/>
</dbReference>
<dbReference type="Pfam" id="PF03544">
    <property type="entry name" value="TonB_C"/>
    <property type="match status" value="1"/>
</dbReference>
<dbReference type="InterPro" id="IPR006260">
    <property type="entry name" value="TonB/TolA_C"/>
</dbReference>
<name>F0QBY4_PARA1</name>
<keyword evidence="8" id="KW-1185">Reference proteome</keyword>
<comment type="subcellular location">
    <subcellularLocation>
        <location evidence="1">Membrane</location>
        <topology evidence="1">Single-pass membrane protein</topology>
    </subcellularLocation>
</comment>
<proteinExistence type="predicted"/>
<evidence type="ECO:0000256" key="2">
    <source>
        <dbReference type="ARBA" id="ARBA00022692"/>
    </source>
</evidence>
<evidence type="ECO:0000313" key="7">
    <source>
        <dbReference type="EMBL" id="ADX48600.1"/>
    </source>
</evidence>